<proteinExistence type="predicted"/>
<evidence type="ECO:0000313" key="3">
    <source>
        <dbReference type="EMBL" id="BBH90190.1"/>
    </source>
</evidence>
<name>A0A455SVM7_9CHLR</name>
<gene>
    <name evidence="2" type="ORF">KTC_48760</name>
    <name evidence="3" type="ORF">KTC_49410</name>
    <name evidence="4" type="ORF">KTC_50060</name>
</gene>
<evidence type="ECO:0000313" key="2">
    <source>
        <dbReference type="EMBL" id="BBH90125.1"/>
    </source>
</evidence>
<dbReference type="EMBL" id="AP019376">
    <property type="protein sequence ID" value="BBH90125.1"/>
    <property type="molecule type" value="Genomic_DNA"/>
</dbReference>
<sequence>MNLGKSIFWLVDSLANPSLRQGNEKGGATNAISGLKFSGFLAKCTHAGLWEKTSRGYSQLTLDRFSVVSSPTWTRWGMMWRGQSMGLTRLEPPTDAIVSSLWPTPAASNPNDGEALESWKQRREAVRKKARNGNGFGMPLSIAVRWHNTAQVQDAQWLNPEWVECLMGFPPGWTDIKAQPNQESHNTSGNLPELQPNGIPTEQNG</sequence>
<reference evidence="2" key="1">
    <citation type="submission" date="2018-12" db="EMBL/GenBank/DDBJ databases">
        <title>Novel natural products biosynthetic potential of the class Ktedonobacteria.</title>
        <authorList>
            <person name="Zheng Y."/>
            <person name="Saitou A."/>
            <person name="Wang C.M."/>
            <person name="Toyoda A."/>
            <person name="Minakuchi Y."/>
            <person name="Sekiguchi Y."/>
            <person name="Ueda K."/>
            <person name="Takano H."/>
            <person name="Sakai Y."/>
            <person name="Yokota A."/>
            <person name="Yabe S."/>
        </authorList>
    </citation>
    <scope>NUCLEOTIDE SEQUENCE</scope>
    <source>
        <strain evidence="2">COM3</strain>
    </source>
</reference>
<dbReference type="AlphaFoldDB" id="A0A455SVM7"/>
<feature type="region of interest" description="Disordered" evidence="1">
    <location>
        <begin position="174"/>
        <end position="205"/>
    </location>
</feature>
<accession>A0A455SVM7</accession>
<evidence type="ECO:0000313" key="4">
    <source>
        <dbReference type="EMBL" id="BBH90255.1"/>
    </source>
</evidence>
<organism evidence="2">
    <name type="scientific">Thermosporothrix sp. COM3</name>
    <dbReference type="NCBI Taxonomy" id="2490863"/>
    <lineage>
        <taxon>Bacteria</taxon>
        <taxon>Bacillati</taxon>
        <taxon>Chloroflexota</taxon>
        <taxon>Ktedonobacteria</taxon>
        <taxon>Ktedonobacterales</taxon>
        <taxon>Thermosporotrichaceae</taxon>
        <taxon>Thermosporothrix</taxon>
    </lineage>
</organism>
<dbReference type="EMBL" id="AP019376">
    <property type="protein sequence ID" value="BBH90255.1"/>
    <property type="molecule type" value="Genomic_DNA"/>
</dbReference>
<dbReference type="EMBL" id="AP019376">
    <property type="protein sequence ID" value="BBH90190.1"/>
    <property type="molecule type" value="Genomic_DNA"/>
</dbReference>
<protein>
    <submittedName>
        <fullName evidence="2">Uncharacterized protein</fullName>
    </submittedName>
</protein>
<dbReference type="REBASE" id="310649">
    <property type="entry name" value="M.TspCOM3ORFAP"/>
</dbReference>
<dbReference type="REBASE" id="310650">
    <property type="entry name" value="M.TspCOM3ORFBP"/>
</dbReference>
<dbReference type="REBASE" id="310651">
    <property type="entry name" value="M.TspCOM3ORFCP"/>
</dbReference>
<evidence type="ECO:0000256" key="1">
    <source>
        <dbReference type="SAM" id="MobiDB-lite"/>
    </source>
</evidence>
<feature type="compositionally biased region" description="Polar residues" evidence="1">
    <location>
        <begin position="179"/>
        <end position="190"/>
    </location>
</feature>